<dbReference type="EMBL" id="MDYL01000002">
    <property type="protein sequence ID" value="OQD77717.1"/>
    <property type="molecule type" value="Genomic_DNA"/>
</dbReference>
<accession>A0A1V6PLV5</accession>
<proteinExistence type="predicted"/>
<dbReference type="OrthoDB" id="3525185at2759"/>
<name>A0A1V6PLV5_PENDC</name>
<organism evidence="1 2">
    <name type="scientific">Penicillium decumbens</name>
    <dbReference type="NCBI Taxonomy" id="69771"/>
    <lineage>
        <taxon>Eukaryota</taxon>
        <taxon>Fungi</taxon>
        <taxon>Dikarya</taxon>
        <taxon>Ascomycota</taxon>
        <taxon>Pezizomycotina</taxon>
        <taxon>Eurotiomycetes</taxon>
        <taxon>Eurotiomycetidae</taxon>
        <taxon>Eurotiales</taxon>
        <taxon>Aspergillaceae</taxon>
        <taxon>Penicillium</taxon>
    </lineage>
</organism>
<dbReference type="Proteomes" id="UP000191522">
    <property type="component" value="Unassembled WGS sequence"/>
</dbReference>
<comment type="caution">
    <text evidence="1">The sequence shown here is derived from an EMBL/GenBank/DDBJ whole genome shotgun (WGS) entry which is preliminary data.</text>
</comment>
<evidence type="ECO:0000313" key="1">
    <source>
        <dbReference type="EMBL" id="OQD77717.1"/>
    </source>
</evidence>
<sequence>MTTRLTGKPSTEKVDPLRSSSWDYSRKVRSSNCHFMPLITNPAFDEQTLLTPYLMNRIFSWHHDPNAPIQLLDPLAYPYAEDEGKLSTSSLRALATAYFGKKHSHSELVRKRAGFYSRALTSLRKHLQDLVLVLEDEVFIAIICMGISELVTFD</sequence>
<keyword evidence="2" id="KW-1185">Reference proteome</keyword>
<dbReference type="STRING" id="69771.A0A1V6PLV5"/>
<gene>
    <name evidence="1" type="ORF">PENDEC_c002G03517</name>
</gene>
<reference evidence="2" key="1">
    <citation type="journal article" date="2017" name="Nat. Microbiol.">
        <title>Global analysis of biosynthetic gene clusters reveals vast potential of secondary metabolite production in Penicillium species.</title>
        <authorList>
            <person name="Nielsen J.C."/>
            <person name="Grijseels S."/>
            <person name="Prigent S."/>
            <person name="Ji B."/>
            <person name="Dainat J."/>
            <person name="Nielsen K.F."/>
            <person name="Frisvad J.C."/>
            <person name="Workman M."/>
            <person name="Nielsen J."/>
        </authorList>
    </citation>
    <scope>NUCLEOTIDE SEQUENCE [LARGE SCALE GENOMIC DNA]</scope>
    <source>
        <strain evidence="2">IBT 11843</strain>
    </source>
</reference>
<evidence type="ECO:0000313" key="2">
    <source>
        <dbReference type="Proteomes" id="UP000191522"/>
    </source>
</evidence>
<dbReference type="AlphaFoldDB" id="A0A1V6PLV5"/>
<protein>
    <submittedName>
        <fullName evidence="1">Uncharacterized protein</fullName>
    </submittedName>
</protein>